<dbReference type="Gene3D" id="2.40.160.20">
    <property type="match status" value="1"/>
</dbReference>
<accession>A0A5J5F0B9</accession>
<proteinExistence type="predicted"/>
<keyword evidence="2" id="KW-1185">Reference proteome</keyword>
<evidence type="ECO:0000313" key="2">
    <source>
        <dbReference type="Proteomes" id="UP000326924"/>
    </source>
</evidence>
<organism evidence="1 2">
    <name type="scientific">Sphaerosporella brunnea</name>
    <dbReference type="NCBI Taxonomy" id="1250544"/>
    <lineage>
        <taxon>Eukaryota</taxon>
        <taxon>Fungi</taxon>
        <taxon>Dikarya</taxon>
        <taxon>Ascomycota</taxon>
        <taxon>Pezizomycotina</taxon>
        <taxon>Pezizomycetes</taxon>
        <taxon>Pezizales</taxon>
        <taxon>Pyronemataceae</taxon>
        <taxon>Sphaerosporella</taxon>
    </lineage>
</organism>
<sequence>MSGFPTLKPWGTLLATISPPEHIGTLSSGGSQIIANITATSLKTEPDVTPALNATSVVFGGDWIHADPDGKHLRLDVRSVLRTDDGVPITFIYTGIISVSPATALALSGAPEAQTVPFGDIVSVPRFVTGHDKYQHLENMVFVGSGRFVITPGEPMKVEYKISEVLA</sequence>
<dbReference type="EMBL" id="VXIS01000063">
    <property type="protein sequence ID" value="KAA8908953.1"/>
    <property type="molecule type" value="Genomic_DNA"/>
</dbReference>
<reference evidence="1 2" key="1">
    <citation type="submission" date="2019-09" db="EMBL/GenBank/DDBJ databases">
        <title>Draft genome of the ectomycorrhizal ascomycete Sphaerosporella brunnea.</title>
        <authorList>
            <consortium name="DOE Joint Genome Institute"/>
            <person name="Benucci G.M."/>
            <person name="Marozzi G."/>
            <person name="Antonielli L."/>
            <person name="Sanchez S."/>
            <person name="Marco P."/>
            <person name="Wang X."/>
            <person name="Falini L.B."/>
            <person name="Barry K."/>
            <person name="Haridas S."/>
            <person name="Lipzen A."/>
            <person name="Labutti K."/>
            <person name="Grigoriev I.V."/>
            <person name="Murat C."/>
            <person name="Martin F."/>
            <person name="Albertini E."/>
            <person name="Donnini D."/>
            <person name="Bonito G."/>
        </authorList>
    </citation>
    <scope>NUCLEOTIDE SEQUENCE [LARGE SCALE GENOMIC DNA]</scope>
    <source>
        <strain evidence="1 2">Sb_GMNB300</strain>
    </source>
</reference>
<comment type="caution">
    <text evidence="1">The sequence shown here is derived from an EMBL/GenBank/DDBJ whole genome shotgun (WGS) entry which is preliminary data.</text>
</comment>
<evidence type="ECO:0000313" key="1">
    <source>
        <dbReference type="EMBL" id="KAA8908953.1"/>
    </source>
</evidence>
<dbReference type="InParanoid" id="A0A5J5F0B9"/>
<dbReference type="OrthoDB" id="2544694at2759"/>
<protein>
    <submittedName>
        <fullName evidence="1">Uncharacterized protein</fullName>
    </submittedName>
</protein>
<dbReference type="Proteomes" id="UP000326924">
    <property type="component" value="Unassembled WGS sequence"/>
</dbReference>
<dbReference type="AlphaFoldDB" id="A0A5J5F0B9"/>
<gene>
    <name evidence="1" type="ORF">FN846DRAFT_944186</name>
</gene>
<dbReference type="Pfam" id="PF11578">
    <property type="entry name" value="DUF3237"/>
    <property type="match status" value="1"/>
</dbReference>
<name>A0A5J5F0B9_9PEZI</name>